<feature type="transmembrane region" description="Helical" evidence="1">
    <location>
        <begin position="44"/>
        <end position="62"/>
    </location>
</feature>
<name>A0A2N1PQ14_9BACT</name>
<gene>
    <name evidence="3" type="ORF">CVV64_08665</name>
</gene>
<dbReference type="InterPro" id="IPR046642">
    <property type="entry name" value="DUF6754"/>
</dbReference>
<organism evidence="3 4">
    <name type="scientific">Candidatus Wallbacteria bacterium HGW-Wallbacteria-1</name>
    <dbReference type="NCBI Taxonomy" id="2013854"/>
    <lineage>
        <taxon>Bacteria</taxon>
        <taxon>Candidatus Walliibacteriota</taxon>
    </lineage>
</organism>
<keyword evidence="1" id="KW-0812">Transmembrane</keyword>
<evidence type="ECO:0000313" key="4">
    <source>
        <dbReference type="Proteomes" id="UP000233256"/>
    </source>
</evidence>
<feature type="domain" description="DUF6754" evidence="2">
    <location>
        <begin position="34"/>
        <end position="281"/>
    </location>
</feature>
<feature type="transmembrane region" description="Helical" evidence="1">
    <location>
        <begin position="264"/>
        <end position="283"/>
    </location>
</feature>
<proteinExistence type="predicted"/>
<accession>A0A2N1PQ14</accession>
<evidence type="ECO:0000256" key="1">
    <source>
        <dbReference type="SAM" id="Phobius"/>
    </source>
</evidence>
<comment type="caution">
    <text evidence="3">The sequence shown here is derived from an EMBL/GenBank/DDBJ whole genome shotgun (WGS) entry which is preliminary data.</text>
</comment>
<dbReference type="AlphaFoldDB" id="A0A2N1PQ14"/>
<keyword evidence="1" id="KW-0472">Membrane</keyword>
<dbReference type="EMBL" id="PGXC01000005">
    <property type="protein sequence ID" value="PKK90427.1"/>
    <property type="molecule type" value="Genomic_DNA"/>
</dbReference>
<evidence type="ECO:0000259" key="2">
    <source>
        <dbReference type="Pfam" id="PF20539"/>
    </source>
</evidence>
<evidence type="ECO:0000313" key="3">
    <source>
        <dbReference type="EMBL" id="PKK90427.1"/>
    </source>
</evidence>
<reference evidence="3 4" key="1">
    <citation type="journal article" date="2017" name="ISME J.">
        <title>Potential for microbial H2 and metal transformations associated with novel bacteria and archaea in deep terrestrial subsurface sediments.</title>
        <authorList>
            <person name="Hernsdorf A.W."/>
            <person name="Amano Y."/>
            <person name="Miyakawa K."/>
            <person name="Ise K."/>
            <person name="Suzuki Y."/>
            <person name="Anantharaman K."/>
            <person name="Probst A."/>
            <person name="Burstein D."/>
            <person name="Thomas B.C."/>
            <person name="Banfield J.F."/>
        </authorList>
    </citation>
    <scope>NUCLEOTIDE SEQUENCE [LARGE SCALE GENOMIC DNA]</scope>
    <source>
        <strain evidence="3">HGW-Wallbacteria-1</strain>
    </source>
</reference>
<protein>
    <recommendedName>
        <fullName evidence="2">DUF6754 domain-containing protein</fullName>
    </recommendedName>
</protein>
<dbReference type="Proteomes" id="UP000233256">
    <property type="component" value="Unassembled WGS sequence"/>
</dbReference>
<keyword evidence="1" id="KW-1133">Transmembrane helix</keyword>
<dbReference type="Pfam" id="PF20539">
    <property type="entry name" value="DUF6754"/>
    <property type="match status" value="1"/>
</dbReference>
<sequence>MKGFLPKTWAAILSAVAIGHLGGNAAMAEMAVGENWFDPGRTNMLVAVLILSAFVIYYIISASRGANIFIRRIAGLSALDEAVGRATEMGKPVLYISGIMDMDDIQTLAGLSILGHVARKTAEYETPILVPCSRSLVFSQSQEIVKESYTRAGRPDAYRSENIRYLTDDQFGFVAGVDGIMIREEPAANFYLGCFYAESLILAETGNSIGSIQIAGTAMPSQLPFFVAACDYTLIGEELFAASAYISDDPKQLGALKGQDMGKAVIMILIVLGIAFNTVGSILHGPDYLYVTTTVTDTVTGKTTEVTEPSFYKQFNDWFQSK</sequence>